<organism evidence="4 5">
    <name type="scientific">Marinobacterium stanieri</name>
    <dbReference type="NCBI Taxonomy" id="49186"/>
    <lineage>
        <taxon>Bacteria</taxon>
        <taxon>Pseudomonadati</taxon>
        <taxon>Pseudomonadota</taxon>
        <taxon>Gammaproteobacteria</taxon>
        <taxon>Oceanospirillales</taxon>
        <taxon>Oceanospirillaceae</taxon>
        <taxon>Marinobacterium</taxon>
    </lineage>
</organism>
<dbReference type="GO" id="GO:0005829">
    <property type="term" value="C:cytosol"/>
    <property type="evidence" value="ECO:0007669"/>
    <property type="project" value="TreeGrafter"/>
</dbReference>
<dbReference type="GO" id="GO:0035925">
    <property type="term" value="F:mRNA 3'-UTR AU-rich region binding"/>
    <property type="evidence" value="ECO:0007669"/>
    <property type="project" value="TreeGrafter"/>
</dbReference>
<dbReference type="SMART" id="SM00829">
    <property type="entry name" value="PKS_ER"/>
    <property type="match status" value="1"/>
</dbReference>
<dbReference type="Gene3D" id="3.40.50.720">
    <property type="entry name" value="NAD(P)-binding Rossmann-like Domain"/>
    <property type="match status" value="1"/>
</dbReference>
<dbReference type="STRING" id="49186.SAMN05421647_10564"/>
<dbReference type="eggNOG" id="COG0604">
    <property type="taxonomic scope" value="Bacteria"/>
</dbReference>
<reference evidence="4 5" key="1">
    <citation type="submission" date="2017-01" db="EMBL/GenBank/DDBJ databases">
        <authorList>
            <person name="Mah S.A."/>
            <person name="Swanson W.J."/>
            <person name="Moy G.W."/>
            <person name="Vacquier V.D."/>
        </authorList>
    </citation>
    <scope>NUCLEOTIDE SEQUENCE [LARGE SCALE GENOMIC DNA]</scope>
    <source>
        <strain evidence="4 5">DSM 7027</strain>
    </source>
</reference>
<dbReference type="Proteomes" id="UP000186895">
    <property type="component" value="Unassembled WGS sequence"/>
</dbReference>
<feature type="domain" description="Enoyl reductase (ER)" evidence="3">
    <location>
        <begin position="10"/>
        <end position="310"/>
    </location>
</feature>
<dbReference type="InterPro" id="IPR013154">
    <property type="entry name" value="ADH-like_N"/>
</dbReference>
<accession>A0A1N6T094</accession>
<evidence type="ECO:0000313" key="4">
    <source>
        <dbReference type="EMBL" id="SIQ46769.1"/>
    </source>
</evidence>
<sequence>MKAIRIHDFGGPEQLRLEEIDCPAPGPGEVLIHNRAAGVNPIDWKTCSGGGASSFIDALPFCPGWEFAGSVEALGEGVEQFRAGDEVLGFIKFPHPASCYAEYLIAPADQVCLRPAALDPVSAAGLGLAGLTAWQALFEAGELKSGQTVLVLAAAGGVGHLAAQLAKWKGAHLIGTASGTNKAFLQSLGCDDVIDYTRQQVENLIHDADLIIDGVGGEAAIKALECLNPHGRMVTLPSVTAAEVIAAGEAKGLKVSGIRARPDAAQLHELAMLASSGKVMLNISDSLPLDQAAEAHRLSAQGHIRGKLVLSVR</sequence>
<gene>
    <name evidence="4" type="ORF">SAMN05421647_10564</name>
</gene>
<dbReference type="EMBL" id="FTMN01000005">
    <property type="protein sequence ID" value="SIQ46769.1"/>
    <property type="molecule type" value="Genomic_DNA"/>
</dbReference>
<dbReference type="InterPro" id="IPR011032">
    <property type="entry name" value="GroES-like_sf"/>
</dbReference>
<dbReference type="PANTHER" id="PTHR48106:SF13">
    <property type="entry name" value="QUINONE OXIDOREDUCTASE-RELATED"/>
    <property type="match status" value="1"/>
</dbReference>
<dbReference type="Pfam" id="PF13602">
    <property type="entry name" value="ADH_zinc_N_2"/>
    <property type="match status" value="1"/>
</dbReference>
<dbReference type="InterPro" id="IPR036291">
    <property type="entry name" value="NAD(P)-bd_dom_sf"/>
</dbReference>
<evidence type="ECO:0000256" key="2">
    <source>
        <dbReference type="ARBA" id="ARBA00023002"/>
    </source>
</evidence>
<dbReference type="GO" id="GO:0008270">
    <property type="term" value="F:zinc ion binding"/>
    <property type="evidence" value="ECO:0007669"/>
    <property type="project" value="InterPro"/>
</dbReference>
<keyword evidence="2" id="KW-0560">Oxidoreductase</keyword>
<evidence type="ECO:0000256" key="1">
    <source>
        <dbReference type="ARBA" id="ARBA00022857"/>
    </source>
</evidence>
<dbReference type="Gene3D" id="3.90.180.10">
    <property type="entry name" value="Medium-chain alcohol dehydrogenases, catalytic domain"/>
    <property type="match status" value="1"/>
</dbReference>
<evidence type="ECO:0000259" key="3">
    <source>
        <dbReference type="SMART" id="SM00829"/>
    </source>
</evidence>
<dbReference type="InterPro" id="IPR020843">
    <property type="entry name" value="ER"/>
</dbReference>
<name>A0A1N6T094_9GAMM</name>
<keyword evidence="5" id="KW-1185">Reference proteome</keyword>
<dbReference type="GO" id="GO:0070402">
    <property type="term" value="F:NADPH binding"/>
    <property type="evidence" value="ECO:0007669"/>
    <property type="project" value="TreeGrafter"/>
</dbReference>
<dbReference type="SUPFAM" id="SSF51735">
    <property type="entry name" value="NAD(P)-binding Rossmann-fold domains"/>
    <property type="match status" value="1"/>
</dbReference>
<dbReference type="GO" id="GO:0003960">
    <property type="term" value="F:quinone reductase (NADPH) activity"/>
    <property type="evidence" value="ECO:0007669"/>
    <property type="project" value="TreeGrafter"/>
</dbReference>
<dbReference type="SUPFAM" id="SSF50129">
    <property type="entry name" value="GroES-like"/>
    <property type="match status" value="1"/>
</dbReference>
<dbReference type="AlphaFoldDB" id="A0A1N6T094"/>
<dbReference type="PROSITE" id="PS01162">
    <property type="entry name" value="QOR_ZETA_CRYSTAL"/>
    <property type="match status" value="1"/>
</dbReference>
<evidence type="ECO:0000313" key="5">
    <source>
        <dbReference type="Proteomes" id="UP000186895"/>
    </source>
</evidence>
<dbReference type="InterPro" id="IPR002364">
    <property type="entry name" value="Quin_OxRdtase/zeta-crystal_CS"/>
</dbReference>
<dbReference type="PANTHER" id="PTHR48106">
    <property type="entry name" value="QUINONE OXIDOREDUCTASE PIG3-RELATED"/>
    <property type="match status" value="1"/>
</dbReference>
<dbReference type="Pfam" id="PF08240">
    <property type="entry name" value="ADH_N"/>
    <property type="match status" value="1"/>
</dbReference>
<proteinExistence type="predicted"/>
<protein>
    <submittedName>
        <fullName evidence="4">NADPH:quinone reductase</fullName>
    </submittedName>
</protein>
<dbReference type="CDD" id="cd05289">
    <property type="entry name" value="MDR_like_2"/>
    <property type="match status" value="1"/>
</dbReference>
<dbReference type="RefSeq" id="WP_076463179.1">
    <property type="nucleotide sequence ID" value="NZ_FTMN01000005.1"/>
</dbReference>
<keyword evidence="1" id="KW-0521">NADP</keyword>